<evidence type="ECO:0000313" key="1">
    <source>
        <dbReference type="EMBL" id="MFD2058372.1"/>
    </source>
</evidence>
<accession>A0ABW4WRT6</accession>
<proteinExistence type="predicted"/>
<reference evidence="2" key="1">
    <citation type="journal article" date="2019" name="Int. J. Syst. Evol. Microbiol.">
        <title>The Global Catalogue of Microorganisms (GCM) 10K type strain sequencing project: providing services to taxonomists for standard genome sequencing and annotation.</title>
        <authorList>
            <consortium name="The Broad Institute Genomics Platform"/>
            <consortium name="The Broad Institute Genome Sequencing Center for Infectious Disease"/>
            <person name="Wu L."/>
            <person name="Ma J."/>
        </authorList>
    </citation>
    <scope>NUCLEOTIDE SEQUENCE [LARGE SCALE GENOMIC DNA]</scope>
    <source>
        <strain evidence="2">CGMCC 1.16226</strain>
    </source>
</reference>
<dbReference type="RefSeq" id="WP_379026854.1">
    <property type="nucleotide sequence ID" value="NZ_JBHUGY010000074.1"/>
</dbReference>
<keyword evidence="2" id="KW-1185">Reference proteome</keyword>
<protein>
    <submittedName>
        <fullName evidence="1">Uncharacterized protein</fullName>
    </submittedName>
</protein>
<evidence type="ECO:0000313" key="2">
    <source>
        <dbReference type="Proteomes" id="UP001597349"/>
    </source>
</evidence>
<name>A0ABW4WRT6_9HYPH</name>
<organism evidence="1 2">
    <name type="scientific">Mesorhizobium calcicola</name>
    <dbReference type="NCBI Taxonomy" id="1300310"/>
    <lineage>
        <taxon>Bacteria</taxon>
        <taxon>Pseudomonadati</taxon>
        <taxon>Pseudomonadota</taxon>
        <taxon>Alphaproteobacteria</taxon>
        <taxon>Hyphomicrobiales</taxon>
        <taxon>Phyllobacteriaceae</taxon>
        <taxon>Mesorhizobium</taxon>
    </lineage>
</organism>
<comment type="caution">
    <text evidence="1">The sequence shown here is derived from an EMBL/GenBank/DDBJ whole genome shotgun (WGS) entry which is preliminary data.</text>
</comment>
<gene>
    <name evidence="1" type="ORF">ACFSQT_36395</name>
</gene>
<dbReference type="Proteomes" id="UP001597349">
    <property type="component" value="Unassembled WGS sequence"/>
</dbReference>
<sequence length="231" mass="23964">MSDFVVGGTVNAAWSGQPQVLAVRGSVSMPQTPNGSLIVGYFNQAQQNNEGRLTFTSGSSAPTNARVPALARMISVLTANWQANNLTLTNTSLNAATPIFVQAFGPGIPSMQPGPLTIGTPVQLAMRQAVQGITTPNWMQLEFSSSTSNQQVVAVVGGPLDQSGNNAYVIALNAPSGDTGPPPGNPPPDGFYATAAGNRYTMSFNWGAAIVYVVNLSPQTATPVTTLLQSL</sequence>
<dbReference type="EMBL" id="JBHUGY010000074">
    <property type="protein sequence ID" value="MFD2058372.1"/>
    <property type="molecule type" value="Genomic_DNA"/>
</dbReference>